<accession>A0A1B9PCJ0</accession>
<evidence type="ECO:0000313" key="2">
    <source>
        <dbReference type="Proteomes" id="UP000321787"/>
    </source>
</evidence>
<comment type="caution">
    <text evidence="1">The sequence shown here is derived from an EMBL/GenBank/DDBJ whole genome shotgun (WGS) entry which is preliminary data.</text>
</comment>
<sequence length="134" mass="15505">MTAVDRIYQKIKRSRRYVFERKDFDNDASYDQVGRVLKKLVDKGVLMKIGYGLYIKSTINSLTNKPMPTHPGGTDAIMREILRLRGVDFEMDAMSLKSINGESTQIPASIKYKWDPKFFNRNLKVGNRVLSNRQ</sequence>
<dbReference type="InterPro" id="IPR045738">
    <property type="entry name" value="DUF6088"/>
</dbReference>
<reference evidence="1 2" key="1">
    <citation type="submission" date="2019-07" db="EMBL/GenBank/DDBJ databases">
        <title>Whole genome shotgun sequence of Aliivibrio fischeri NBRC 101058.</title>
        <authorList>
            <person name="Hosoyama A."/>
            <person name="Uohara A."/>
            <person name="Ohji S."/>
            <person name="Ichikawa N."/>
        </authorList>
    </citation>
    <scope>NUCLEOTIDE SEQUENCE [LARGE SCALE GENOMIC DNA]</scope>
    <source>
        <strain evidence="1 2">NBRC 101058</strain>
    </source>
</reference>
<name>A0A1B9PCJ0_ALIFS</name>
<organism evidence="1 2">
    <name type="scientific">Aliivibrio fischeri</name>
    <name type="common">Vibrio fischeri</name>
    <dbReference type="NCBI Taxonomy" id="668"/>
    <lineage>
        <taxon>Bacteria</taxon>
        <taxon>Pseudomonadati</taxon>
        <taxon>Pseudomonadota</taxon>
        <taxon>Gammaproteobacteria</taxon>
        <taxon>Vibrionales</taxon>
        <taxon>Vibrionaceae</taxon>
        <taxon>Aliivibrio</taxon>
    </lineage>
</organism>
<dbReference type="RefSeq" id="WP_005418890.1">
    <property type="nucleotide sequence ID" value="NZ_BJTZ01000002.1"/>
</dbReference>
<gene>
    <name evidence="1" type="ORF">AFI02nite_05150</name>
</gene>
<dbReference type="Proteomes" id="UP000321787">
    <property type="component" value="Unassembled WGS sequence"/>
</dbReference>
<dbReference type="Pfam" id="PF19570">
    <property type="entry name" value="DUF6088"/>
    <property type="match status" value="1"/>
</dbReference>
<dbReference type="EMBL" id="BJTZ01000002">
    <property type="protein sequence ID" value="GEK12479.1"/>
    <property type="molecule type" value="Genomic_DNA"/>
</dbReference>
<protein>
    <submittedName>
        <fullName evidence="1">Uncharacterized protein</fullName>
    </submittedName>
</protein>
<proteinExistence type="predicted"/>
<dbReference type="AlphaFoldDB" id="A0A1B9PCJ0"/>
<evidence type="ECO:0000313" key="1">
    <source>
        <dbReference type="EMBL" id="GEK12479.1"/>
    </source>
</evidence>